<accession>A0A6P5GC61</accession>
<dbReference type="Pfam" id="PF03798">
    <property type="entry name" value="TRAM_LAG1_CLN8"/>
    <property type="match status" value="1"/>
</dbReference>
<proteinExistence type="predicted"/>
<reference evidence="8" key="1">
    <citation type="journal article" date="2015" name="Nat. Genet.">
        <title>The pineapple genome and the evolution of CAM photosynthesis.</title>
        <authorList>
            <person name="Ming R."/>
            <person name="VanBuren R."/>
            <person name="Wai C.M."/>
            <person name="Tang H."/>
            <person name="Schatz M.C."/>
            <person name="Bowers J.E."/>
            <person name="Lyons E."/>
            <person name="Wang M.L."/>
            <person name="Chen J."/>
            <person name="Biggers E."/>
            <person name="Zhang J."/>
            <person name="Huang L."/>
            <person name="Zhang L."/>
            <person name="Miao W."/>
            <person name="Zhang J."/>
            <person name="Ye Z."/>
            <person name="Miao C."/>
            <person name="Lin Z."/>
            <person name="Wang H."/>
            <person name="Zhou H."/>
            <person name="Yim W.C."/>
            <person name="Priest H.D."/>
            <person name="Zheng C."/>
            <person name="Woodhouse M."/>
            <person name="Edger P.P."/>
            <person name="Guyot R."/>
            <person name="Guo H.B."/>
            <person name="Guo H."/>
            <person name="Zheng G."/>
            <person name="Singh R."/>
            <person name="Sharma A."/>
            <person name="Min X."/>
            <person name="Zheng Y."/>
            <person name="Lee H."/>
            <person name="Gurtowski J."/>
            <person name="Sedlazeck F.J."/>
            <person name="Harkess A."/>
            <person name="McKain M.R."/>
            <person name="Liao Z."/>
            <person name="Fang J."/>
            <person name="Liu J."/>
            <person name="Zhang X."/>
            <person name="Zhang Q."/>
            <person name="Hu W."/>
            <person name="Qin Y."/>
            <person name="Wang K."/>
            <person name="Chen L.Y."/>
            <person name="Shirley N."/>
            <person name="Lin Y.R."/>
            <person name="Liu L.Y."/>
            <person name="Hernandez A.G."/>
            <person name="Wright C.L."/>
            <person name="Bulone V."/>
            <person name="Tuskan G.A."/>
            <person name="Heath K."/>
            <person name="Zee F."/>
            <person name="Moore P.H."/>
            <person name="Sunkar R."/>
            <person name="Leebens-Mack J.H."/>
            <person name="Mockler T."/>
            <person name="Bennetzen J.L."/>
            <person name="Freeling M."/>
            <person name="Sankoff D."/>
            <person name="Paterson A.H."/>
            <person name="Zhu X."/>
            <person name="Yang X."/>
            <person name="Smith J.A."/>
            <person name="Cushman J.C."/>
            <person name="Paull R.E."/>
            <person name="Yu Q."/>
        </authorList>
    </citation>
    <scope>NUCLEOTIDE SEQUENCE [LARGE SCALE GENOMIC DNA]</scope>
    <source>
        <strain evidence="8">cv. F153</strain>
    </source>
</reference>
<feature type="transmembrane region" description="Helical" evidence="6">
    <location>
        <begin position="114"/>
        <end position="135"/>
    </location>
</feature>
<dbReference type="AlphaFoldDB" id="A0A6P5GC61"/>
<dbReference type="Proteomes" id="UP000515123">
    <property type="component" value="Linkage group 1"/>
</dbReference>
<dbReference type="GO" id="GO:0005886">
    <property type="term" value="C:plasma membrane"/>
    <property type="evidence" value="ECO:0007669"/>
    <property type="project" value="TreeGrafter"/>
</dbReference>
<keyword evidence="3 6" id="KW-1133">Transmembrane helix</keyword>
<dbReference type="SMART" id="SM00724">
    <property type="entry name" value="TLC"/>
    <property type="match status" value="1"/>
</dbReference>
<feature type="transmembrane region" description="Helical" evidence="6">
    <location>
        <begin position="48"/>
        <end position="69"/>
    </location>
</feature>
<evidence type="ECO:0000256" key="3">
    <source>
        <dbReference type="ARBA" id="ARBA00022989"/>
    </source>
</evidence>
<dbReference type="RefSeq" id="XP_020105402.1">
    <property type="nucleotide sequence ID" value="XM_020249813.1"/>
</dbReference>
<evidence type="ECO:0000256" key="6">
    <source>
        <dbReference type="SAM" id="Phobius"/>
    </source>
</evidence>
<evidence type="ECO:0000259" key="7">
    <source>
        <dbReference type="PROSITE" id="PS50922"/>
    </source>
</evidence>
<gene>
    <name evidence="9" type="primary">LOC109721973</name>
</gene>
<reference evidence="9" key="2">
    <citation type="submission" date="2025-08" db="UniProtKB">
        <authorList>
            <consortium name="RefSeq"/>
        </authorList>
    </citation>
    <scope>IDENTIFICATION</scope>
    <source>
        <tissue evidence="9">Leaf</tissue>
    </source>
</reference>
<comment type="subcellular location">
    <subcellularLocation>
        <location evidence="1">Membrane</location>
        <topology evidence="1">Multi-pass membrane protein</topology>
    </subcellularLocation>
</comment>
<protein>
    <submittedName>
        <fullName evidence="9">TLC domain-containing protein 2</fullName>
    </submittedName>
</protein>
<dbReference type="GO" id="GO:0055091">
    <property type="term" value="P:phospholipid homeostasis"/>
    <property type="evidence" value="ECO:0007669"/>
    <property type="project" value="TreeGrafter"/>
</dbReference>
<dbReference type="GO" id="GO:0097035">
    <property type="term" value="P:regulation of membrane lipid distribution"/>
    <property type="evidence" value="ECO:0007669"/>
    <property type="project" value="TreeGrafter"/>
</dbReference>
<dbReference type="GO" id="GO:0071709">
    <property type="term" value="P:membrane assembly"/>
    <property type="evidence" value="ECO:0007669"/>
    <property type="project" value="TreeGrafter"/>
</dbReference>
<evidence type="ECO:0000313" key="9">
    <source>
        <dbReference type="RefSeq" id="XP_020105402.1"/>
    </source>
</evidence>
<name>A0A6P5GC61_ANACO</name>
<feature type="transmembrane region" description="Helical" evidence="6">
    <location>
        <begin position="248"/>
        <end position="270"/>
    </location>
</feature>
<evidence type="ECO:0000313" key="8">
    <source>
        <dbReference type="Proteomes" id="UP000515123"/>
    </source>
</evidence>
<dbReference type="Gramene" id="Aco011204.1.mrna1">
    <property type="protein sequence ID" value="Aco011204.1.mrna1"/>
    <property type="gene ID" value="Aco011204.1.path1"/>
</dbReference>
<evidence type="ECO:0000256" key="4">
    <source>
        <dbReference type="ARBA" id="ARBA00023136"/>
    </source>
</evidence>
<dbReference type="InterPro" id="IPR050846">
    <property type="entry name" value="TLCD"/>
</dbReference>
<dbReference type="GeneID" id="109721973"/>
<dbReference type="PROSITE" id="PS50922">
    <property type="entry name" value="TLC"/>
    <property type="match status" value="1"/>
</dbReference>
<evidence type="ECO:0000256" key="2">
    <source>
        <dbReference type="ARBA" id="ARBA00022692"/>
    </source>
</evidence>
<evidence type="ECO:0000256" key="5">
    <source>
        <dbReference type="PROSITE-ProRule" id="PRU00205"/>
    </source>
</evidence>
<feature type="transmembrane region" description="Helical" evidence="6">
    <location>
        <begin position="213"/>
        <end position="236"/>
    </location>
</feature>
<feature type="transmembrane region" description="Helical" evidence="6">
    <location>
        <begin position="147"/>
        <end position="168"/>
    </location>
</feature>
<feature type="transmembrane region" description="Helical" evidence="6">
    <location>
        <begin position="21"/>
        <end position="42"/>
    </location>
</feature>
<keyword evidence="2 5" id="KW-0812">Transmembrane</keyword>
<keyword evidence="8" id="KW-1185">Reference proteome</keyword>
<dbReference type="PANTHER" id="PTHR13439:SF4">
    <property type="entry name" value="TLC DOMAIN-CONTAINING PROTEIN"/>
    <property type="match status" value="1"/>
</dbReference>
<dbReference type="GO" id="GO:0007009">
    <property type="term" value="P:plasma membrane organization"/>
    <property type="evidence" value="ECO:0007669"/>
    <property type="project" value="TreeGrafter"/>
</dbReference>
<sequence>MPPRGGGGGGSGGGVGGGGDGALFFAATLLLWAVAVAFEIAAEGRRELLAVAAGFVFFQGANWVIRFSLSRDPLFVNTSVSLLHSIITSASVVFVLVNQWVIRGLGKMFEHEQLFGGTWLGAYSALCFSCGYFAYDQLDMIRYRLYSGWIPAILVHHLILLVCFTLALYRKVTINYLILSLVCELHSIFLHVRKVRRMAGFRDSKSRMVKVEWALNWATFYIARLLCHILITYKLIIDAHKFDRGIELPLALFGMAGMNLLNIFLGLDLLKAYRRERNQQRNQE</sequence>
<organism evidence="8 9">
    <name type="scientific">Ananas comosus</name>
    <name type="common">Pineapple</name>
    <name type="synonym">Ananas ananas</name>
    <dbReference type="NCBI Taxonomy" id="4615"/>
    <lineage>
        <taxon>Eukaryota</taxon>
        <taxon>Viridiplantae</taxon>
        <taxon>Streptophyta</taxon>
        <taxon>Embryophyta</taxon>
        <taxon>Tracheophyta</taxon>
        <taxon>Spermatophyta</taxon>
        <taxon>Magnoliopsida</taxon>
        <taxon>Liliopsida</taxon>
        <taxon>Poales</taxon>
        <taxon>Bromeliaceae</taxon>
        <taxon>Bromelioideae</taxon>
        <taxon>Ananas</taxon>
    </lineage>
</organism>
<dbReference type="PANTHER" id="PTHR13439">
    <property type="entry name" value="CT120 PROTEIN"/>
    <property type="match status" value="1"/>
</dbReference>
<evidence type="ECO:0000256" key="1">
    <source>
        <dbReference type="ARBA" id="ARBA00004141"/>
    </source>
</evidence>
<feature type="transmembrane region" description="Helical" evidence="6">
    <location>
        <begin position="81"/>
        <end position="102"/>
    </location>
</feature>
<feature type="domain" description="TLC" evidence="7">
    <location>
        <begin position="70"/>
        <end position="281"/>
    </location>
</feature>
<dbReference type="OrthoDB" id="10266980at2759"/>
<dbReference type="InterPro" id="IPR006634">
    <property type="entry name" value="TLC-dom"/>
</dbReference>
<keyword evidence="4 5" id="KW-0472">Membrane</keyword>